<dbReference type="AlphaFoldDB" id="A0A1W6EVR5"/>
<sequence length="98" mass="11389">MWRTHTLFNMRSMIIPFLLISILRCSLVNCSEKFFGCDVGIIRVCESPQLRIICEKEQRCAQISASLRMSSELLNLPESSILFFRQYNQFDGLPGRLQ</sequence>
<evidence type="ECO:0000256" key="1">
    <source>
        <dbReference type="SAM" id="SignalP"/>
    </source>
</evidence>
<feature type="chain" id="PRO_5013343396" evidence="1">
    <location>
        <begin position="31"/>
        <end position="98"/>
    </location>
</feature>
<accession>A0A1W6EVR5</accession>
<evidence type="ECO:0000313" key="2">
    <source>
        <dbReference type="EMBL" id="ARK19816.1"/>
    </source>
</evidence>
<reference evidence="2" key="1">
    <citation type="submission" date="2017-02" db="EMBL/GenBank/DDBJ databases">
        <title>Parasitoid Jewel Wasp Mounts Multi-Pronged Neurochemical Attack to Hijack a Host Brain.</title>
        <authorList>
            <person name="Arvidson R.S."/>
            <person name="Kaiser M."/>
            <person name="Libersat F."/>
            <person name="Adams M.E."/>
        </authorList>
    </citation>
    <scope>NUCLEOTIDE SEQUENCE</scope>
    <source>
        <strain evidence="2">34</strain>
    </source>
</reference>
<organism evidence="2">
    <name type="scientific">Ampulex compressa</name>
    <name type="common">Emerald cockroach wasp</name>
    <dbReference type="NCBI Taxonomy" id="860918"/>
    <lineage>
        <taxon>Eukaryota</taxon>
        <taxon>Metazoa</taxon>
        <taxon>Ecdysozoa</taxon>
        <taxon>Arthropoda</taxon>
        <taxon>Hexapoda</taxon>
        <taxon>Insecta</taxon>
        <taxon>Pterygota</taxon>
        <taxon>Neoptera</taxon>
        <taxon>Endopterygota</taxon>
        <taxon>Hymenoptera</taxon>
        <taxon>Apocrita</taxon>
        <taxon>Aculeata</taxon>
        <taxon>Apoidea</taxon>
        <taxon>Ampulicidae</taxon>
        <taxon>Ampulicini</taxon>
        <taxon>Ampulex</taxon>
    </lineage>
</organism>
<feature type="signal peptide" evidence="1">
    <location>
        <begin position="1"/>
        <end position="30"/>
    </location>
</feature>
<dbReference type="EMBL" id="KY563407">
    <property type="protein sequence ID" value="ARK19816.1"/>
    <property type="molecule type" value="mRNA"/>
</dbReference>
<protein>
    <submittedName>
        <fullName evidence="2">Venom protein</fullName>
    </submittedName>
</protein>
<name>A0A1W6EVR5_AMPCP</name>
<proteinExistence type="evidence at transcript level"/>
<keyword evidence="1" id="KW-0732">Signal</keyword>